<keyword evidence="6" id="KW-1185">Reference proteome</keyword>
<accession>A0A0N5CRB1</accession>
<dbReference type="FunFam" id="2.60.40.10:FF:000032">
    <property type="entry name" value="palladin isoform X1"/>
    <property type="match status" value="1"/>
</dbReference>
<evidence type="ECO:0000256" key="1">
    <source>
        <dbReference type="ARBA" id="ARBA00022737"/>
    </source>
</evidence>
<sequence length="152" mass="17633">MIPGGRFQYWRKGFDCNLEIFDCTINDSGKITCVVQNSTFTASDSIFLRVYDDDIAGDEPTFVKSLEYEEINGCLQLKCHVRGHPVPYVTFMFHNSHLINNQRINIIRREECWTLRVRECTVNDEGRYIAIARNRIGRSISDVKVILHNKNS</sequence>
<dbReference type="Gene3D" id="2.60.40.10">
    <property type="entry name" value="Immunoglobulins"/>
    <property type="match status" value="2"/>
</dbReference>
<dbReference type="STRING" id="103827.A0A0N5CRB1"/>
<dbReference type="PANTHER" id="PTHR14340:SF9">
    <property type="entry name" value="FIBRONECTIN TYPE-III DOMAIN-CONTAINING PROTEIN"/>
    <property type="match status" value="1"/>
</dbReference>
<dbReference type="InterPro" id="IPR013098">
    <property type="entry name" value="Ig_I-set"/>
</dbReference>
<dbReference type="InterPro" id="IPR013783">
    <property type="entry name" value="Ig-like_fold"/>
</dbReference>
<evidence type="ECO:0000313" key="6">
    <source>
        <dbReference type="Proteomes" id="UP000276776"/>
    </source>
</evidence>
<organism evidence="7">
    <name type="scientific">Thelazia callipaeda</name>
    <name type="common">Oriental eyeworm</name>
    <name type="synonym">Parasitic nematode</name>
    <dbReference type="NCBI Taxonomy" id="103827"/>
    <lineage>
        <taxon>Eukaryota</taxon>
        <taxon>Metazoa</taxon>
        <taxon>Ecdysozoa</taxon>
        <taxon>Nematoda</taxon>
        <taxon>Chromadorea</taxon>
        <taxon>Rhabditida</taxon>
        <taxon>Spirurina</taxon>
        <taxon>Spiruromorpha</taxon>
        <taxon>Thelazioidea</taxon>
        <taxon>Thelaziidae</taxon>
        <taxon>Thelazia</taxon>
    </lineage>
</organism>
<dbReference type="OrthoDB" id="10012075at2759"/>
<feature type="domain" description="Immunoglobulin I-set" evidence="4">
    <location>
        <begin position="75"/>
        <end position="145"/>
    </location>
</feature>
<gene>
    <name evidence="5" type="ORF">TCLT_LOCUS2762</name>
</gene>
<reference evidence="5 6" key="2">
    <citation type="submission" date="2018-11" db="EMBL/GenBank/DDBJ databases">
        <authorList>
            <consortium name="Pathogen Informatics"/>
        </authorList>
    </citation>
    <scope>NUCLEOTIDE SEQUENCE [LARGE SCALE GENOMIC DNA]</scope>
</reference>
<dbReference type="Pfam" id="PF07679">
    <property type="entry name" value="I-set"/>
    <property type="match status" value="1"/>
</dbReference>
<proteinExistence type="predicted"/>
<dbReference type="AlphaFoldDB" id="A0A0N5CRB1"/>
<dbReference type="WBParaSite" id="TCLT_0000276101-mRNA-1">
    <property type="protein sequence ID" value="TCLT_0000276101-mRNA-1"/>
    <property type="gene ID" value="TCLT_0000276101"/>
</dbReference>
<keyword evidence="1" id="KW-0677">Repeat</keyword>
<protein>
    <submittedName>
        <fullName evidence="7">I-set domain-containing protein</fullName>
    </submittedName>
</protein>
<evidence type="ECO:0000313" key="7">
    <source>
        <dbReference type="WBParaSite" id="TCLT_0000276101-mRNA-1"/>
    </source>
</evidence>
<evidence type="ECO:0000313" key="5">
    <source>
        <dbReference type="EMBL" id="VDM98889.1"/>
    </source>
</evidence>
<name>A0A0N5CRB1_THECL</name>
<evidence type="ECO:0000256" key="3">
    <source>
        <dbReference type="ARBA" id="ARBA00023319"/>
    </source>
</evidence>
<dbReference type="Proteomes" id="UP000276776">
    <property type="component" value="Unassembled WGS sequence"/>
</dbReference>
<evidence type="ECO:0000259" key="4">
    <source>
        <dbReference type="Pfam" id="PF07679"/>
    </source>
</evidence>
<keyword evidence="3" id="KW-0393">Immunoglobulin domain</keyword>
<dbReference type="InterPro" id="IPR036179">
    <property type="entry name" value="Ig-like_dom_sf"/>
</dbReference>
<dbReference type="SUPFAM" id="SSF48726">
    <property type="entry name" value="Immunoglobulin"/>
    <property type="match status" value="2"/>
</dbReference>
<dbReference type="EMBL" id="UYYF01000682">
    <property type="protein sequence ID" value="VDM98889.1"/>
    <property type="molecule type" value="Genomic_DNA"/>
</dbReference>
<reference evidence="7" key="1">
    <citation type="submission" date="2017-02" db="UniProtKB">
        <authorList>
            <consortium name="WormBaseParasite"/>
        </authorList>
    </citation>
    <scope>IDENTIFICATION</scope>
</reference>
<evidence type="ECO:0000256" key="2">
    <source>
        <dbReference type="ARBA" id="ARBA00023157"/>
    </source>
</evidence>
<dbReference type="PANTHER" id="PTHR14340">
    <property type="entry name" value="MICROFIBRIL-ASSOCIATED GLYCOPROTEIN 3"/>
    <property type="match status" value="1"/>
</dbReference>
<keyword evidence="2" id="KW-1015">Disulfide bond</keyword>
<dbReference type="OMA" id="WRKGFDC"/>